<dbReference type="EMBL" id="MZ501267">
    <property type="protein sequence ID" value="QZA70676.1"/>
    <property type="molecule type" value="Genomic_DNA"/>
</dbReference>
<dbReference type="RefSeq" id="YP_010667955.1">
    <property type="nucleotide sequence ID" value="NC_070952.1"/>
</dbReference>
<keyword evidence="2" id="KW-1185">Reference proteome</keyword>
<protein>
    <submittedName>
        <fullName evidence="1">Uncharacterized protein</fullName>
    </submittedName>
</protein>
<gene>
    <name evidence="1" type="primary">201</name>
    <name evidence="1" type="ORF">AH04_201</name>
</gene>
<dbReference type="GeneID" id="77944081"/>
<name>A0AAE7X0Z4_9CAUD</name>
<evidence type="ECO:0000313" key="2">
    <source>
        <dbReference type="Proteomes" id="UP000827517"/>
    </source>
</evidence>
<organism evidence="1 2">
    <name type="scientific">Erwinia phage AH04</name>
    <dbReference type="NCBI Taxonomy" id="2869569"/>
    <lineage>
        <taxon>Viruses</taxon>
        <taxon>Duplodnaviria</taxon>
        <taxon>Heunggongvirae</taxon>
        <taxon>Uroviricota</taxon>
        <taxon>Caudoviricetes</taxon>
        <taxon>Chimalliviridae</taxon>
        <taxon>Meadowvirus</taxon>
        <taxon>Meadowvirus AH04</taxon>
    </lineage>
</organism>
<dbReference type="KEGG" id="vg:77944081"/>
<accession>A0AAE7X0Z4</accession>
<sequence length="159" mass="18031">MAKKVYTQYTLPITDAEKEEIKGILTPIYIQNEKREVAKQLHSAVLGVVDNNLRLRAPNYMLADHESVQGRGLNTQIKQAVTDWYDAHVLRLGPDIKPEDVFIQISEDGLYILTYSDTAKSIILDTNFEFSVPTISFPDTDIGLVRQVNEHLEKEAAEE</sequence>
<reference evidence="1" key="1">
    <citation type="submission" date="2021-07" db="EMBL/GenBank/DDBJ databases">
        <authorList>
            <person name="Roth S.J."/>
            <person name="Krukonis G.P."/>
            <person name="Delesalle V.A."/>
        </authorList>
    </citation>
    <scope>NUCLEOTIDE SEQUENCE</scope>
</reference>
<evidence type="ECO:0000313" key="1">
    <source>
        <dbReference type="EMBL" id="QZA70676.1"/>
    </source>
</evidence>
<proteinExistence type="predicted"/>
<dbReference type="Proteomes" id="UP000827517">
    <property type="component" value="Segment"/>
</dbReference>